<accession>A0ABT6B9Z3</accession>
<evidence type="ECO:0000313" key="2">
    <source>
        <dbReference type="EMBL" id="MDF4024934.1"/>
    </source>
</evidence>
<keyword evidence="3" id="KW-1185">Reference proteome</keyword>
<proteinExistence type="predicted"/>
<sequence>MSYTGRMYVRMFLPCGVWLAGGSVAAAVARAAQSMPGSFGMTSLYSNLPAWLFVAGATAALLLGMVQVGRLRFRDRDCYVCGCLLGAERTARGGLGRTRRCLGCGKVHGVNHRLAPHLRPLARAVDEPAPVATSVRSSP</sequence>
<protein>
    <submittedName>
        <fullName evidence="2">Uncharacterized protein</fullName>
    </submittedName>
</protein>
<name>A0ABT6B9Z3_9GAMM</name>
<evidence type="ECO:0000313" key="3">
    <source>
        <dbReference type="Proteomes" id="UP001528850"/>
    </source>
</evidence>
<keyword evidence="1" id="KW-0472">Membrane</keyword>
<reference evidence="2 3" key="1">
    <citation type="journal article" date="2024" name="Curr. Microbiol.">
        <title>Luteibacter sahnii sp. nov., A Novel Yellow-Colored Xanthomonadin Pigment Producing Probiotic Bacterium from Healthy Rice Seed Microbiome.</title>
        <authorList>
            <person name="Jaiswal G."/>
            <person name="Rana R."/>
            <person name="Nayak P.K."/>
            <person name="Chouhan R."/>
            <person name="Gandhi S.G."/>
            <person name="Patel H.K."/>
            <person name="Patil P.B."/>
        </authorList>
    </citation>
    <scope>NUCLEOTIDE SEQUENCE [LARGE SCALE GENOMIC DNA]</scope>
    <source>
        <strain evidence="2 3">PPL201</strain>
    </source>
</reference>
<gene>
    <name evidence="2" type="ORF">P3W24_08170</name>
</gene>
<keyword evidence="1" id="KW-0812">Transmembrane</keyword>
<comment type="caution">
    <text evidence="2">The sequence shown here is derived from an EMBL/GenBank/DDBJ whole genome shotgun (WGS) entry which is preliminary data.</text>
</comment>
<keyword evidence="1" id="KW-1133">Transmembrane helix</keyword>
<organism evidence="2 3">
    <name type="scientific">Luteibacter sahnii</name>
    <dbReference type="NCBI Taxonomy" id="3021977"/>
    <lineage>
        <taxon>Bacteria</taxon>
        <taxon>Pseudomonadati</taxon>
        <taxon>Pseudomonadota</taxon>
        <taxon>Gammaproteobacteria</taxon>
        <taxon>Lysobacterales</taxon>
        <taxon>Rhodanobacteraceae</taxon>
        <taxon>Luteibacter</taxon>
    </lineage>
</organism>
<dbReference type="EMBL" id="JARJJS010000002">
    <property type="protein sequence ID" value="MDF4024934.1"/>
    <property type="molecule type" value="Genomic_DNA"/>
</dbReference>
<feature type="transmembrane region" description="Helical" evidence="1">
    <location>
        <begin position="47"/>
        <end position="66"/>
    </location>
</feature>
<dbReference type="Proteomes" id="UP001528850">
    <property type="component" value="Unassembled WGS sequence"/>
</dbReference>
<evidence type="ECO:0000256" key="1">
    <source>
        <dbReference type="SAM" id="Phobius"/>
    </source>
</evidence>